<name>M6BGG7_LEPBO</name>
<accession>M6BGG7</accession>
<dbReference type="PATRIC" id="fig|1218567.3.peg.3689"/>
<sequence length="191" mass="22505">MFKNLFLNFALFSLSMFFFRCDPPKEISETEFKNLIREASDSYGSNEFRSIKYLGVENEKAVLKVSTPSVAGSKRDTEEFFYAKATPSLIIWIDENLYKITVPNFKKLYHYIQLQENKQFGFGRWTILTRDPSGNEPGVKAIRITKDERTVFIFYLRSEGIQSFSLNIKHVPNRDDLKYKELWLELMNHIE</sequence>
<organism evidence="1 2">
    <name type="scientific">Leptospira borgpetersenii serovar Hardjo-bovis str. Sponselee</name>
    <dbReference type="NCBI Taxonomy" id="1303729"/>
    <lineage>
        <taxon>Bacteria</taxon>
        <taxon>Pseudomonadati</taxon>
        <taxon>Spirochaetota</taxon>
        <taxon>Spirochaetia</taxon>
        <taxon>Leptospirales</taxon>
        <taxon>Leptospiraceae</taxon>
        <taxon>Leptospira</taxon>
    </lineage>
</organism>
<evidence type="ECO:0000313" key="2">
    <source>
        <dbReference type="Proteomes" id="UP000011873"/>
    </source>
</evidence>
<comment type="caution">
    <text evidence="1">The sequence shown here is derived from an EMBL/GenBank/DDBJ whole genome shotgun (WGS) entry which is preliminary data.</text>
</comment>
<dbReference type="Proteomes" id="UP000011873">
    <property type="component" value="Unassembled WGS sequence"/>
</dbReference>
<reference evidence="1 2" key="1">
    <citation type="submission" date="2013-01" db="EMBL/GenBank/DDBJ databases">
        <authorList>
            <person name="Harkins D.M."/>
            <person name="Durkin A.S."/>
            <person name="Brinkac L.M."/>
            <person name="Haft D.H."/>
            <person name="Selengut J.D."/>
            <person name="Sanka R."/>
            <person name="DePew J."/>
            <person name="Purushe J."/>
            <person name="Galloway R.L."/>
            <person name="Vinetz J.M."/>
            <person name="Sutton G.G."/>
            <person name="Nierman W.C."/>
            <person name="Fouts D.E."/>
        </authorList>
    </citation>
    <scope>NUCLEOTIDE SEQUENCE [LARGE SCALE GENOMIC DNA]</scope>
    <source>
        <strain evidence="1 2">Sponselee CDC</strain>
    </source>
</reference>
<dbReference type="EMBL" id="ANMU01000145">
    <property type="protein sequence ID" value="EMJ78812.1"/>
    <property type="molecule type" value="Genomic_DNA"/>
</dbReference>
<gene>
    <name evidence="1" type="ORF">LEP1GSC016_3427</name>
</gene>
<protein>
    <submittedName>
        <fullName evidence="1">Uncharacterized protein</fullName>
    </submittedName>
</protein>
<evidence type="ECO:0000313" key="1">
    <source>
        <dbReference type="EMBL" id="EMJ78812.1"/>
    </source>
</evidence>
<dbReference type="AlphaFoldDB" id="M6BGG7"/>
<proteinExistence type="predicted"/>
<dbReference type="RefSeq" id="WP_011669516.1">
    <property type="nucleotide sequence ID" value="NZ_ANMU01000145.1"/>
</dbReference>